<keyword evidence="1" id="KW-0489">Methyltransferase</keyword>
<keyword evidence="1" id="KW-0274">FAD</keyword>
<feature type="active site" description="Involved in ionization of N3 of dUMP, leading to its activation" evidence="1">
    <location>
        <position position="162"/>
    </location>
</feature>
<feature type="binding site" evidence="1">
    <location>
        <position position="157"/>
    </location>
    <ligand>
        <name>FAD</name>
        <dbReference type="ChEBI" id="CHEBI:57692"/>
        <note>ligand shared between neighboring subunits</note>
    </ligand>
</feature>
<dbReference type="PANTHER" id="PTHR34934:SF1">
    <property type="entry name" value="FLAVIN-DEPENDENT THYMIDYLATE SYNTHASE"/>
    <property type="match status" value="1"/>
</dbReference>
<dbReference type="NCBIfam" id="TIGR02170">
    <property type="entry name" value="thyX"/>
    <property type="match status" value="1"/>
</dbReference>
<dbReference type="SUPFAM" id="SSF69796">
    <property type="entry name" value="Thymidylate synthase-complementing protein Thy1"/>
    <property type="match status" value="1"/>
</dbReference>
<gene>
    <name evidence="1" type="primary">thyX</name>
    <name evidence="2" type="ORF">AKJ43_00670</name>
</gene>
<keyword evidence="3" id="KW-1185">Reference proteome</keyword>
<comment type="similarity">
    <text evidence="1">Belongs to the thymidylate synthase ThyX family.</text>
</comment>
<dbReference type="HAMAP" id="MF_01408">
    <property type="entry name" value="ThyX"/>
    <property type="match status" value="1"/>
</dbReference>
<proteinExistence type="inferred from homology"/>
<feature type="binding site" evidence="1">
    <location>
        <begin position="72"/>
        <end position="75"/>
    </location>
    <ligand>
        <name>dUMP</name>
        <dbReference type="ChEBI" id="CHEBI:246422"/>
        <note>ligand shared between dimeric partners</note>
    </ligand>
</feature>
<protein>
    <recommendedName>
        <fullName evidence="1">Flavin-dependent thymidylate synthase</fullName>
        <shortName evidence="1">FDTS</shortName>
        <ecNumber evidence="1">2.1.1.148</ecNumber>
    </recommendedName>
    <alternativeName>
        <fullName evidence="1">FAD-dependent thymidylate synthase</fullName>
    </alternativeName>
    <alternativeName>
        <fullName evidence="1">Thymidylate synthase ThyX</fullName>
        <shortName evidence="1">TS</shortName>
        <shortName evidence="1">TSase</shortName>
    </alternativeName>
</protein>
<dbReference type="InterPro" id="IPR003669">
    <property type="entry name" value="Thymidylate_synthase_ThyX"/>
</dbReference>
<comment type="caution">
    <text evidence="2">The sequence shown here is derived from an EMBL/GenBank/DDBJ whole genome shotgun (WGS) entry which is preliminary data.</text>
</comment>
<comment type="pathway">
    <text evidence="1">Pyrimidine metabolism; dTTP biosynthesis.</text>
</comment>
<dbReference type="PATRIC" id="fig|1698273.3.peg.476"/>
<feature type="binding site" evidence="1">
    <location>
        <begin position="75"/>
        <end position="77"/>
    </location>
    <ligand>
        <name>FAD</name>
        <dbReference type="ChEBI" id="CHEBI:57692"/>
        <note>ligand shared between neighboring subunits</note>
    </ligand>
</feature>
<dbReference type="GO" id="GO:0032259">
    <property type="term" value="P:methylation"/>
    <property type="evidence" value="ECO:0007669"/>
    <property type="project" value="UniProtKB-KW"/>
</dbReference>
<dbReference type="EMBL" id="LHXX01000004">
    <property type="protein sequence ID" value="KXB02781.1"/>
    <property type="molecule type" value="Genomic_DNA"/>
</dbReference>
<name>A0A133V8J3_9EURY</name>
<dbReference type="Proteomes" id="UP000070400">
    <property type="component" value="Unassembled WGS sequence"/>
</dbReference>
<feature type="binding site" evidence="1">
    <location>
        <position position="51"/>
    </location>
    <ligand>
        <name>FAD</name>
        <dbReference type="ChEBI" id="CHEBI:57692"/>
        <note>ligand shared between neighboring subunits</note>
    </ligand>
</feature>
<feature type="binding site" evidence="1">
    <location>
        <position position="83"/>
    </location>
    <ligand>
        <name>FAD</name>
        <dbReference type="ChEBI" id="CHEBI:57692"/>
        <note>ligand shared between neighboring subunits</note>
    </ligand>
</feature>
<dbReference type="Pfam" id="PF02511">
    <property type="entry name" value="Thy1"/>
    <property type="match status" value="1"/>
</dbReference>
<feature type="binding site" evidence="1">
    <location>
        <position position="162"/>
    </location>
    <ligand>
        <name>dUMP</name>
        <dbReference type="ChEBI" id="CHEBI:246422"/>
        <note>ligand shared between dimeric partners</note>
    </ligand>
</feature>
<comment type="cofactor">
    <cofactor evidence="1">
        <name>FAD</name>
        <dbReference type="ChEBI" id="CHEBI:57692"/>
    </cofactor>
    <text evidence="1">Binds 4 FAD per tetramer. Each FAD binding site is formed by three monomers.</text>
</comment>
<dbReference type="CDD" id="cd20175">
    <property type="entry name" value="ThyX"/>
    <property type="match status" value="1"/>
</dbReference>
<keyword evidence="1" id="KW-0808">Transferase</keyword>
<dbReference type="GO" id="GO:0070402">
    <property type="term" value="F:NADPH binding"/>
    <property type="evidence" value="ECO:0007669"/>
    <property type="project" value="TreeGrafter"/>
</dbReference>
<feature type="binding site" description="in other chain" evidence="1">
    <location>
        <begin position="83"/>
        <end position="87"/>
    </location>
    <ligand>
        <name>dUMP</name>
        <dbReference type="ChEBI" id="CHEBI:246422"/>
        <note>ligand shared between dimeric partners</note>
    </ligand>
</feature>
<comment type="catalytic activity">
    <reaction evidence="1">
        <text>dUMP + (6R)-5,10-methylene-5,6,7,8-tetrahydrofolate + NADPH + H(+) = dTMP + (6S)-5,6,7,8-tetrahydrofolate + NADP(+)</text>
        <dbReference type="Rhea" id="RHEA:29043"/>
        <dbReference type="ChEBI" id="CHEBI:15378"/>
        <dbReference type="ChEBI" id="CHEBI:15636"/>
        <dbReference type="ChEBI" id="CHEBI:57453"/>
        <dbReference type="ChEBI" id="CHEBI:57783"/>
        <dbReference type="ChEBI" id="CHEBI:58349"/>
        <dbReference type="ChEBI" id="CHEBI:63528"/>
        <dbReference type="ChEBI" id="CHEBI:246422"/>
        <dbReference type="EC" id="2.1.1.148"/>
    </reaction>
</comment>
<dbReference type="PANTHER" id="PTHR34934">
    <property type="entry name" value="FLAVIN-DEPENDENT THYMIDYLATE SYNTHASE"/>
    <property type="match status" value="1"/>
</dbReference>
<dbReference type="UniPathway" id="UPA00575"/>
<evidence type="ECO:0000313" key="2">
    <source>
        <dbReference type="EMBL" id="KXB02781.1"/>
    </source>
</evidence>
<reference evidence="2 3" key="1">
    <citation type="journal article" date="2016" name="Sci. Rep.">
        <title>Metabolic traits of an uncultured archaeal lineage -MSBL1- from brine pools of the Red Sea.</title>
        <authorList>
            <person name="Mwirichia R."/>
            <person name="Alam I."/>
            <person name="Rashid M."/>
            <person name="Vinu M."/>
            <person name="Ba-Alawi W."/>
            <person name="Anthony Kamau A."/>
            <person name="Kamanda Ngugi D."/>
            <person name="Goker M."/>
            <person name="Klenk H.P."/>
            <person name="Bajic V."/>
            <person name="Stingl U."/>
        </authorList>
    </citation>
    <scope>NUCLEOTIDE SEQUENCE [LARGE SCALE GENOMIC DNA]</scope>
    <source>
        <strain evidence="2">SCGC-AAA261D19</strain>
    </source>
</reference>
<evidence type="ECO:0000313" key="3">
    <source>
        <dbReference type="Proteomes" id="UP000070400"/>
    </source>
</evidence>
<keyword evidence="1" id="KW-0285">Flavoprotein</keyword>
<dbReference type="PROSITE" id="PS51331">
    <property type="entry name" value="THYX"/>
    <property type="match status" value="1"/>
</dbReference>
<dbReference type="GO" id="GO:0050797">
    <property type="term" value="F:thymidylate synthase (FAD) activity"/>
    <property type="evidence" value="ECO:0007669"/>
    <property type="project" value="UniProtKB-UniRule"/>
</dbReference>
<dbReference type="AlphaFoldDB" id="A0A133V8J3"/>
<dbReference type="GO" id="GO:0004799">
    <property type="term" value="F:thymidylate synthase activity"/>
    <property type="evidence" value="ECO:0007669"/>
    <property type="project" value="TreeGrafter"/>
</dbReference>
<comment type="subunit">
    <text evidence="1">Homotetramer.</text>
</comment>
<keyword evidence="1" id="KW-0545">Nucleotide biosynthesis</keyword>
<accession>A0A133V8J3</accession>
<dbReference type="GO" id="GO:0006235">
    <property type="term" value="P:dTTP biosynthetic process"/>
    <property type="evidence" value="ECO:0007669"/>
    <property type="project" value="UniProtKB-UniRule"/>
</dbReference>
<evidence type="ECO:0000256" key="1">
    <source>
        <dbReference type="HAMAP-Rule" id="MF_01408"/>
    </source>
</evidence>
<feature type="binding site" evidence="1">
    <location>
        <begin position="151"/>
        <end position="153"/>
    </location>
    <ligand>
        <name>FAD</name>
        <dbReference type="ChEBI" id="CHEBI:57692"/>
        <note>ligand shared between neighboring subunits</note>
    </ligand>
</feature>
<keyword evidence="1" id="KW-0521">NADP</keyword>
<dbReference type="InterPro" id="IPR036098">
    <property type="entry name" value="Thymidylate_synthase_ThyX_sf"/>
</dbReference>
<dbReference type="GO" id="GO:0050660">
    <property type="term" value="F:flavin adenine dinucleotide binding"/>
    <property type="evidence" value="ECO:0007669"/>
    <property type="project" value="UniProtKB-UniRule"/>
</dbReference>
<comment type="function">
    <text evidence="1">Catalyzes the reductive methylation of 2'-deoxyuridine-5'-monophosphate (dUMP) to 2'-deoxythymidine-5'-monophosphate (dTMP) while utilizing 5,10-methylenetetrahydrofolate (mTHF) as the methyl donor, and NADPH and FADH(2) as the reductant.</text>
</comment>
<dbReference type="EC" id="2.1.1.148" evidence="1"/>
<organism evidence="2 3">
    <name type="scientific">candidate division MSBL1 archaeon SCGC-AAA261D19</name>
    <dbReference type="NCBI Taxonomy" id="1698273"/>
    <lineage>
        <taxon>Archaea</taxon>
        <taxon>Methanobacteriati</taxon>
        <taxon>Methanobacteriota</taxon>
        <taxon>candidate division MSBL1</taxon>
    </lineage>
</organism>
<feature type="binding site" description="in other chain" evidence="1">
    <location>
        <position position="135"/>
    </location>
    <ligand>
        <name>dUMP</name>
        <dbReference type="ChEBI" id="CHEBI:246422"/>
        <note>ligand shared between dimeric partners</note>
    </ligand>
</feature>
<sequence length="220" mass="25450">MKVELLSWTPRPEFVTKIASKTCYSEKSPLEMGEGENFPDISTLMDKGHTSVIEHATFTFAIEGISRACSHQLVRHRIASYSQQSQRMAKTEEYVKPPSIKKEKKKEKVFIETIKHSIEAYKKLKELGVPLEDARFVLPNATKTNIVVTMNARSLLNFFRLRCCLRAQWEIRELANRMLKLVRKKMPKVFEKAGAPCRVEGICPEDNHECKWYETFVVKP</sequence>
<dbReference type="GO" id="GO:0006231">
    <property type="term" value="P:dTMP biosynthetic process"/>
    <property type="evidence" value="ECO:0007669"/>
    <property type="project" value="UniProtKB-UniRule"/>
</dbReference>
<dbReference type="Gene3D" id="3.30.1360.170">
    <property type="match status" value="1"/>
</dbReference>